<name>Q8EDQ2_SHEON</name>
<dbReference type="RefSeq" id="WP_011072638.1">
    <property type="nucleotide sequence ID" value="NC_004347.2"/>
</dbReference>
<dbReference type="EMBL" id="AE014299">
    <property type="protein sequence ID" value="AAN55719.1"/>
    <property type="molecule type" value="Genomic_DNA"/>
</dbReference>
<dbReference type="PATRIC" id="fig|211586.12.peg.2593"/>
<organism evidence="1 2">
    <name type="scientific">Shewanella oneidensis (strain ATCC 700550 / JCM 31522 / CIP 106686 / LMG 19005 / NCIMB 14063 / MR-1)</name>
    <dbReference type="NCBI Taxonomy" id="211586"/>
    <lineage>
        <taxon>Bacteria</taxon>
        <taxon>Pseudomonadati</taxon>
        <taxon>Pseudomonadota</taxon>
        <taxon>Gammaproteobacteria</taxon>
        <taxon>Alteromonadales</taxon>
        <taxon>Shewanellaceae</taxon>
        <taxon>Shewanella</taxon>
    </lineage>
</organism>
<dbReference type="STRING" id="211586.SO_2691"/>
<accession>Q8EDQ2</accession>
<dbReference type="BioCyc" id="SONE211586:G1GMP-2476-MONOMER"/>
<dbReference type="HOGENOM" id="CLU_1340893_0_0_6"/>
<protein>
    <submittedName>
        <fullName evidence="1">Mu phage uncharacterized protein</fullName>
    </submittedName>
</protein>
<evidence type="ECO:0000313" key="2">
    <source>
        <dbReference type="Proteomes" id="UP000008186"/>
    </source>
</evidence>
<evidence type="ECO:0000313" key="1">
    <source>
        <dbReference type="EMBL" id="AAN55719.1"/>
    </source>
</evidence>
<reference evidence="1 2" key="1">
    <citation type="journal article" date="2002" name="Nat. Biotechnol.">
        <title>Genome sequence of the dissimilatory metal ion-reducing bacterium Shewanella oneidensis.</title>
        <authorList>
            <person name="Heidelberg J.F."/>
            <person name="Paulsen I.T."/>
            <person name="Nelson K.E."/>
            <person name="Gaidos E.J."/>
            <person name="Nelson W.C."/>
            <person name="Read T.D."/>
            <person name="Eisen J.A."/>
            <person name="Seshadri R."/>
            <person name="Ward N."/>
            <person name="Methe B."/>
            <person name="Clayton R.A."/>
            <person name="Meyer T."/>
            <person name="Tsapin A."/>
            <person name="Scott J."/>
            <person name="Beanan M."/>
            <person name="Brinkac L."/>
            <person name="Daugherty S."/>
            <person name="DeBoy R.T."/>
            <person name="Dodson R.J."/>
            <person name="Durkin A.S."/>
            <person name="Haft D.H."/>
            <person name="Kolonay J.F."/>
            <person name="Madupu R."/>
            <person name="Peterson J.D."/>
            <person name="Umayam L.A."/>
            <person name="White O."/>
            <person name="Wolf A.M."/>
            <person name="Vamathevan J."/>
            <person name="Weidman J."/>
            <person name="Impraim M."/>
            <person name="Lee K."/>
            <person name="Berry K."/>
            <person name="Lee C."/>
            <person name="Mueller J."/>
            <person name="Khouri H."/>
            <person name="Gill J."/>
            <person name="Utterback T.R."/>
            <person name="McDonald L.A."/>
            <person name="Feldblyum T.V."/>
            <person name="Smith H.O."/>
            <person name="Venter J.C."/>
            <person name="Nealson K.H."/>
            <person name="Fraser C.M."/>
        </authorList>
    </citation>
    <scope>NUCLEOTIDE SEQUENCE [LARGE SCALE GENOMIC DNA]</scope>
    <source>
        <strain evidence="2">ATCC 700550 / JCM 31522 / CIP 106686 / LMG 19005 / NCIMB 14063 / MR-1</strain>
    </source>
</reference>
<reference evidence="1 2" key="4">
    <citation type="journal article" date="2011" name="BMC Genomics">
        <title>Genome-wide protein localization prediction strategies for gram negative bacteria.</title>
        <authorList>
            <person name="Romine M.F."/>
        </authorList>
    </citation>
    <scope>NUCLEOTIDE SEQUENCE [LARGE SCALE GENOMIC DNA]</scope>
    <source>
        <strain evidence="2">ATCC 700550 / JCM 31522 / CIP 106686 / LMG 19005 / NCIMB 14063 / MR-1</strain>
    </source>
</reference>
<dbReference type="KEGG" id="son:SO_2691"/>
<dbReference type="AlphaFoldDB" id="Q8EDQ2"/>
<dbReference type="eggNOG" id="COG5003">
    <property type="taxonomic scope" value="Bacteria"/>
</dbReference>
<keyword evidence="2" id="KW-1185">Reference proteome</keyword>
<dbReference type="Proteomes" id="UP000008186">
    <property type="component" value="Chromosome"/>
</dbReference>
<sequence>MSKPDFDTTGSTVWACDQIVTYLKPELEGTERQIDRVQTVERHIGKFDTPADVKRWIANRDGGVRIAAVRVPQYETVGGRLIGTVNFTAYVFTTDQFGYQKDTRAEVIAGRIAGLLLRKGALPTAYGRADGVRGDNLYSAQIDELGLAIWSVSWTQQWYLDVPIDPDTLDDFLRFGIKAQLADGAPELEGLVDLPQ</sequence>
<gene>
    <name evidence="1" type="ordered locus">SO_2691</name>
</gene>
<reference evidence="1 2" key="2">
    <citation type="journal article" date="2005" name="Proteomics">
        <title>Global detection and characterization of hypothetical proteins in Shewanella oneidensis MR-1 using LC-MS based proteomics.</title>
        <authorList>
            <person name="Elias D.A."/>
            <person name="Monroe M.E."/>
            <person name="Marshall M.J."/>
            <person name="Romine M.F."/>
            <person name="Belieav A.S."/>
            <person name="Fredrickson J.K."/>
            <person name="Anderson G.A."/>
            <person name="Smith R.D."/>
            <person name="Lipton M.S."/>
        </authorList>
    </citation>
    <scope>NUCLEOTIDE SEQUENCE [LARGE SCALE GENOMIC DNA]</scope>
    <source>
        <strain evidence="2">ATCC 700550 / JCM 31522 / CIP 106686 / LMG 19005 / NCIMB 14063 / MR-1</strain>
    </source>
</reference>
<dbReference type="OrthoDB" id="6262411at2"/>
<reference evidence="1 2" key="3">
    <citation type="journal article" date="2008" name="Appl. Environ. Microbiol.">
        <title>Identification of mobile elements and pseudogenes in the Shewanella oneidensis MR-1 genome.</title>
        <authorList>
            <person name="Romine M.F."/>
            <person name="Carlson T.S."/>
            <person name="Norbeck A.D."/>
            <person name="McCue L.A."/>
            <person name="Lipton M.S."/>
        </authorList>
    </citation>
    <scope>NUCLEOTIDE SEQUENCE [LARGE SCALE GENOMIC DNA]</scope>
    <source>
        <strain evidence="2">ATCC 700550 / JCM 31522 / CIP 106686 / LMG 19005 / NCIMB 14063 / MR-1</strain>
    </source>
</reference>
<dbReference type="PaxDb" id="211586-SO_2691"/>
<proteinExistence type="predicted"/>